<comment type="caution">
    <text evidence="1">The sequence shown here is derived from an EMBL/GenBank/DDBJ whole genome shotgun (WGS) entry which is preliminary data.</text>
</comment>
<proteinExistence type="predicted"/>
<protein>
    <submittedName>
        <fullName evidence="1">Uncharacterized protein</fullName>
    </submittedName>
</protein>
<evidence type="ECO:0000313" key="1">
    <source>
        <dbReference type="EMBL" id="ROO31195.1"/>
    </source>
</evidence>
<organism evidence="1 2">
    <name type="scientific">Salinisphaera japonica YTM-1</name>
    <dbReference type="NCBI Taxonomy" id="1209778"/>
    <lineage>
        <taxon>Bacteria</taxon>
        <taxon>Pseudomonadati</taxon>
        <taxon>Pseudomonadota</taxon>
        <taxon>Gammaproteobacteria</taxon>
        <taxon>Salinisphaerales</taxon>
        <taxon>Salinisphaeraceae</taxon>
        <taxon>Salinisphaera</taxon>
    </lineage>
</organism>
<reference evidence="1 2" key="1">
    <citation type="submission" date="2013-10" db="EMBL/GenBank/DDBJ databases">
        <title>Salinisphaera japonica YTM-1 Genome Sequencing.</title>
        <authorList>
            <person name="Lai Q."/>
            <person name="Li C."/>
            <person name="Shao Z."/>
        </authorList>
    </citation>
    <scope>NUCLEOTIDE SEQUENCE [LARGE SCALE GENOMIC DNA]</scope>
    <source>
        <strain evidence="1 2">YTM-1</strain>
    </source>
</reference>
<keyword evidence="2" id="KW-1185">Reference proteome</keyword>
<dbReference type="EMBL" id="AYKG01000007">
    <property type="protein sequence ID" value="ROO31195.1"/>
    <property type="molecule type" value="Genomic_DNA"/>
</dbReference>
<sequence length="104" mass="11825">MMTLEDAQEIAEQIDRVVNGAHYDLPEYERIEGALVAIGSELGNHDPDELQTQISEEIIEVDKRFSEEFGKLVEVAKYAKKSRTERAALKKTIKKLPKGIRKIL</sequence>
<gene>
    <name evidence="1" type="ORF">SAJA_03665</name>
</gene>
<dbReference type="Proteomes" id="UP000285310">
    <property type="component" value="Unassembled WGS sequence"/>
</dbReference>
<accession>A0A423PZY0</accession>
<dbReference type="AlphaFoldDB" id="A0A423PZY0"/>
<dbReference type="InParanoid" id="A0A423PZY0"/>
<name>A0A423PZY0_9GAMM</name>
<evidence type="ECO:0000313" key="2">
    <source>
        <dbReference type="Proteomes" id="UP000285310"/>
    </source>
</evidence>